<sequence length="382" mass="42368">MVSKSRQASLFDSASAGMVADAFDAARLTQARLRRGMSKQELADKLGVSPAAIGYYEAGINAPRPDHLGQLANILGYPVEFFAAGRPHARLDASMAHFRSLRSTRVGQRAKAIALVEQLWELTYALELRVELPFADVPMMAARSAGGSVEPEEAASELRKRWNIPRGPFRHLVRTMELHGIVVSLFSFAGDDVARVDAFSTSKLPRPLVVLAPDRANDIYRHRFTAAHELGHLVLHRDVAPGDLEQEREADRFAAEVLTPASEIERELSPRLRIPSLEESGRMWGVSVDCLIRRSRELGMVSEVSARRAYQRLQQLRGAGLLNPEPISRFPGEVPTLLKSAYELAEQHGLTIKQLARDLAWPVSQVRELLGEASIRPVLRLV</sequence>
<dbReference type="PROSITE" id="PS50943">
    <property type="entry name" value="HTH_CROC1"/>
    <property type="match status" value="1"/>
</dbReference>
<comment type="similarity">
    <text evidence="1">Belongs to the short-chain fatty acyl-CoA assimilation regulator (ScfR) family.</text>
</comment>
<dbReference type="InterPro" id="IPR010982">
    <property type="entry name" value="Lambda_DNA-bd_dom_sf"/>
</dbReference>
<reference evidence="3 4" key="1">
    <citation type="submission" date="2020-09" db="EMBL/GenBank/DDBJ databases">
        <title>Actinomycete isolated from the Camponotus japonicus Mayr.</title>
        <authorList>
            <person name="Gong X."/>
        </authorList>
    </citation>
    <scope>NUCLEOTIDE SEQUENCE [LARGE SCALE GENOMIC DNA]</scope>
    <source>
        <strain evidence="3 4">2C-HV3</strain>
    </source>
</reference>
<dbReference type="Gene3D" id="1.10.10.2910">
    <property type="match status" value="1"/>
</dbReference>
<evidence type="ECO:0000259" key="2">
    <source>
        <dbReference type="PROSITE" id="PS50943"/>
    </source>
</evidence>
<keyword evidence="4" id="KW-1185">Reference proteome</keyword>
<dbReference type="SUPFAM" id="SSF47413">
    <property type="entry name" value="lambda repressor-like DNA-binding domains"/>
    <property type="match status" value="1"/>
</dbReference>
<protein>
    <submittedName>
        <fullName evidence="3">Helix-turn-helix domain-containing protein</fullName>
    </submittedName>
</protein>
<name>A0ABR8LCE6_9ACTN</name>
<dbReference type="EMBL" id="JACXRZ010000061">
    <property type="protein sequence ID" value="MBD3148550.1"/>
    <property type="molecule type" value="Genomic_DNA"/>
</dbReference>
<evidence type="ECO:0000256" key="1">
    <source>
        <dbReference type="ARBA" id="ARBA00007227"/>
    </source>
</evidence>
<gene>
    <name evidence="3" type="ORF">IEQ31_36040</name>
</gene>
<evidence type="ECO:0000313" key="4">
    <source>
        <dbReference type="Proteomes" id="UP000653231"/>
    </source>
</evidence>
<dbReference type="PANTHER" id="PTHR43236">
    <property type="entry name" value="ANTITOXIN HIGA1"/>
    <property type="match status" value="1"/>
</dbReference>
<dbReference type="CDD" id="cd00093">
    <property type="entry name" value="HTH_XRE"/>
    <property type="match status" value="1"/>
</dbReference>
<evidence type="ECO:0000313" key="3">
    <source>
        <dbReference type="EMBL" id="MBD3148550.1"/>
    </source>
</evidence>
<comment type="caution">
    <text evidence="3">The sequence shown here is derived from an EMBL/GenBank/DDBJ whole genome shotgun (WGS) entry which is preliminary data.</text>
</comment>
<dbReference type="InterPro" id="IPR052345">
    <property type="entry name" value="Rad_response_metalloprotease"/>
</dbReference>
<dbReference type="Pfam" id="PF06114">
    <property type="entry name" value="Peptidase_M78"/>
    <property type="match status" value="1"/>
</dbReference>
<dbReference type="Pfam" id="PF01381">
    <property type="entry name" value="HTH_3"/>
    <property type="match status" value="1"/>
</dbReference>
<feature type="domain" description="HTH cro/C1-type" evidence="2">
    <location>
        <begin position="28"/>
        <end position="82"/>
    </location>
</feature>
<dbReference type="Proteomes" id="UP000653231">
    <property type="component" value="Unassembled WGS sequence"/>
</dbReference>
<dbReference type="InterPro" id="IPR010359">
    <property type="entry name" value="IrrE_HExxH"/>
</dbReference>
<dbReference type="InterPro" id="IPR001387">
    <property type="entry name" value="Cro/C1-type_HTH"/>
</dbReference>
<proteinExistence type="inferred from homology"/>
<dbReference type="PANTHER" id="PTHR43236:SF1">
    <property type="entry name" value="BLL7220 PROTEIN"/>
    <property type="match status" value="1"/>
</dbReference>
<accession>A0ABR8LCE6</accession>
<organism evidence="3 4">
    <name type="scientific">Microbispora bryophytorum subsp. camponoti</name>
    <dbReference type="NCBI Taxonomy" id="1677852"/>
    <lineage>
        <taxon>Bacteria</taxon>
        <taxon>Bacillati</taxon>
        <taxon>Actinomycetota</taxon>
        <taxon>Actinomycetes</taxon>
        <taxon>Streptosporangiales</taxon>
        <taxon>Streptosporangiaceae</taxon>
        <taxon>Microbispora</taxon>
    </lineage>
</organism>
<dbReference type="SMART" id="SM00530">
    <property type="entry name" value="HTH_XRE"/>
    <property type="match status" value="1"/>
</dbReference>
<dbReference type="Gene3D" id="1.10.260.40">
    <property type="entry name" value="lambda repressor-like DNA-binding domains"/>
    <property type="match status" value="1"/>
</dbReference>